<sequence>MDKVNHQWNNVTSIKWIERINTTKFWKEVDDYVDASGNNHFNELCKLSKRIIVLPFSNADVERLFSQMNIVKSKL</sequence>
<dbReference type="Proteomes" id="UP001160148">
    <property type="component" value="Unassembled WGS sequence"/>
</dbReference>
<comment type="caution">
    <text evidence="1">The sequence shown here is derived from an EMBL/GenBank/DDBJ whole genome shotgun (WGS) entry which is preliminary data.</text>
</comment>
<accession>A0AAV0WFB0</accession>
<name>A0AAV0WFB0_9HEMI</name>
<reference evidence="1 2" key="1">
    <citation type="submission" date="2023-01" db="EMBL/GenBank/DDBJ databases">
        <authorList>
            <person name="Whitehead M."/>
        </authorList>
    </citation>
    <scope>NUCLEOTIDE SEQUENCE [LARGE SCALE GENOMIC DNA]</scope>
</reference>
<dbReference type="AlphaFoldDB" id="A0AAV0WFB0"/>
<evidence type="ECO:0008006" key="3">
    <source>
        <dbReference type="Google" id="ProtNLM"/>
    </source>
</evidence>
<evidence type="ECO:0000313" key="1">
    <source>
        <dbReference type="EMBL" id="CAI6354474.1"/>
    </source>
</evidence>
<keyword evidence="2" id="KW-1185">Reference proteome</keyword>
<dbReference type="EMBL" id="CARXXK010000002">
    <property type="protein sequence ID" value="CAI6354474.1"/>
    <property type="molecule type" value="Genomic_DNA"/>
</dbReference>
<organism evidence="1 2">
    <name type="scientific">Macrosiphum euphorbiae</name>
    <name type="common">potato aphid</name>
    <dbReference type="NCBI Taxonomy" id="13131"/>
    <lineage>
        <taxon>Eukaryota</taxon>
        <taxon>Metazoa</taxon>
        <taxon>Ecdysozoa</taxon>
        <taxon>Arthropoda</taxon>
        <taxon>Hexapoda</taxon>
        <taxon>Insecta</taxon>
        <taxon>Pterygota</taxon>
        <taxon>Neoptera</taxon>
        <taxon>Paraneoptera</taxon>
        <taxon>Hemiptera</taxon>
        <taxon>Sternorrhyncha</taxon>
        <taxon>Aphidomorpha</taxon>
        <taxon>Aphidoidea</taxon>
        <taxon>Aphididae</taxon>
        <taxon>Macrosiphini</taxon>
        <taxon>Macrosiphum</taxon>
    </lineage>
</organism>
<protein>
    <recommendedName>
        <fullName evidence="3">HAT C-terminal dimerisation domain-containing protein</fullName>
    </recommendedName>
</protein>
<gene>
    <name evidence="1" type="ORF">MEUPH1_LOCUS10471</name>
</gene>
<evidence type="ECO:0000313" key="2">
    <source>
        <dbReference type="Proteomes" id="UP001160148"/>
    </source>
</evidence>
<proteinExistence type="predicted"/>